<dbReference type="Proteomes" id="UP000062963">
    <property type="component" value="Chromosome"/>
</dbReference>
<organism evidence="1 2">
    <name type="scientific">Spiroplasma kunkelii CR2-3x</name>
    <dbReference type="NCBI Taxonomy" id="273035"/>
    <lineage>
        <taxon>Bacteria</taxon>
        <taxon>Bacillati</taxon>
        <taxon>Mycoplasmatota</taxon>
        <taxon>Mollicutes</taxon>
        <taxon>Entomoplasmatales</taxon>
        <taxon>Spiroplasmataceae</taxon>
        <taxon>Spiroplasma</taxon>
    </lineage>
</organism>
<dbReference type="RefSeq" id="WP_053391254.1">
    <property type="nucleotide sequence ID" value="NZ_CP010899.1"/>
</dbReference>
<reference evidence="1 2" key="1">
    <citation type="journal article" date="2015" name="Genome Announc.">
        <title>Complete Genome Sequence of Spiroplasma kunkelii Strain CR2-3x, Causal Agent of Corn Stunt Disease in Zea mays L.</title>
        <authorList>
            <person name="Davis R.E."/>
            <person name="Shao J."/>
            <person name="Dally E.L."/>
            <person name="Zhao Y."/>
            <person name="Gasparich G.E."/>
            <person name="Gaynor B.J."/>
            <person name="Athey J.C."/>
            <person name="Harrison N.A."/>
            <person name="Donofrio N."/>
        </authorList>
    </citation>
    <scope>NUCLEOTIDE SEQUENCE [LARGE SCALE GENOMIC DNA]</scope>
    <source>
        <strain evidence="1 2">CR2-3x</strain>
    </source>
</reference>
<dbReference type="EMBL" id="CP010899">
    <property type="protein sequence ID" value="ALA98159.1"/>
    <property type="molecule type" value="Genomic_DNA"/>
</dbReference>
<protein>
    <recommendedName>
        <fullName evidence="3">Spiroplasmavirus-related protein</fullName>
    </recommendedName>
</protein>
<dbReference type="OrthoDB" id="389136at2"/>
<proteinExistence type="predicted"/>
<evidence type="ECO:0000313" key="2">
    <source>
        <dbReference type="Proteomes" id="UP000062963"/>
    </source>
</evidence>
<dbReference type="STRING" id="273035.SKUN_001286"/>
<sequence length="139" mass="16639">MGFFSKVVYKFHRTKHKRNKKYYLLKNRKTLTVNSIPQDINIHVIKNFREKFTSLIQPNDITMKDGYLLRKVRGFNSFGIFYQLDVIFCNKNFEVIQTIQNFGPQKISHYFPQCYFVYCLAPGMINFLNIKPNDILRII</sequence>
<evidence type="ECO:0000313" key="1">
    <source>
        <dbReference type="EMBL" id="ALA98159.1"/>
    </source>
</evidence>
<dbReference type="Gene3D" id="2.60.120.1140">
    <property type="entry name" value="Protein of unknown function DUF192"/>
    <property type="match status" value="1"/>
</dbReference>
<gene>
    <name evidence="1" type="ORF">SKUN_001286</name>
</gene>
<dbReference type="KEGG" id="skn:SKUN_001286"/>
<name>A0A0K2JHT9_SPIKU</name>
<dbReference type="AlphaFoldDB" id="A0A0K2JHT9"/>
<dbReference type="InterPro" id="IPR038695">
    <property type="entry name" value="Saro_0823-like_sf"/>
</dbReference>
<accession>A0A0K2JHT9</accession>
<evidence type="ECO:0008006" key="3">
    <source>
        <dbReference type="Google" id="ProtNLM"/>
    </source>
</evidence>
<dbReference type="PATRIC" id="fig|273035.7.peg.1579"/>
<keyword evidence="2" id="KW-1185">Reference proteome</keyword>